<name>A0ABR9ZY82_9FIRM</name>
<dbReference type="InterPro" id="IPR023091">
    <property type="entry name" value="MetalPrtase_cat_dom_sf_prd"/>
</dbReference>
<evidence type="ECO:0000256" key="4">
    <source>
        <dbReference type="ARBA" id="ARBA00022722"/>
    </source>
</evidence>
<keyword evidence="7 9" id="KW-0378">Hydrolase</keyword>
<comment type="cofactor">
    <cofactor evidence="9">
        <name>Zn(2+)</name>
        <dbReference type="ChEBI" id="CHEBI:29105"/>
    </cofactor>
    <text evidence="9">Binds 1 zinc ion.</text>
</comment>
<dbReference type="Pfam" id="PF02130">
    <property type="entry name" value="YbeY"/>
    <property type="match status" value="1"/>
</dbReference>
<dbReference type="Proteomes" id="UP000614200">
    <property type="component" value="Unassembled WGS sequence"/>
</dbReference>
<keyword evidence="11" id="KW-1185">Reference proteome</keyword>
<dbReference type="PANTHER" id="PTHR46986">
    <property type="entry name" value="ENDORIBONUCLEASE YBEY, CHLOROPLASTIC"/>
    <property type="match status" value="1"/>
</dbReference>
<evidence type="ECO:0000256" key="5">
    <source>
        <dbReference type="ARBA" id="ARBA00022723"/>
    </source>
</evidence>
<accession>A0ABR9ZY82</accession>
<feature type="binding site" evidence="9">
    <location>
        <position position="128"/>
    </location>
    <ligand>
        <name>Zn(2+)</name>
        <dbReference type="ChEBI" id="CHEBI:29105"/>
        <note>catalytic</note>
    </ligand>
</feature>
<evidence type="ECO:0000313" key="10">
    <source>
        <dbReference type="EMBL" id="MBF4694921.1"/>
    </source>
</evidence>
<keyword evidence="5 9" id="KW-0479">Metal-binding</keyword>
<evidence type="ECO:0000256" key="2">
    <source>
        <dbReference type="ARBA" id="ARBA00022517"/>
    </source>
</evidence>
<evidence type="ECO:0000256" key="3">
    <source>
        <dbReference type="ARBA" id="ARBA00022552"/>
    </source>
</evidence>
<reference evidence="10 11" key="1">
    <citation type="submission" date="2020-11" db="EMBL/GenBank/DDBJ databases">
        <title>Fusibacter basophilias sp. nov.</title>
        <authorList>
            <person name="Qiu D."/>
        </authorList>
    </citation>
    <scope>NUCLEOTIDE SEQUENCE [LARGE SCALE GENOMIC DNA]</scope>
    <source>
        <strain evidence="10 11">Q10-2</strain>
    </source>
</reference>
<evidence type="ECO:0000256" key="6">
    <source>
        <dbReference type="ARBA" id="ARBA00022759"/>
    </source>
</evidence>
<sequence>MTTQRKITVEVTNETNEVLEPILNDQIVKVIERVLDSENIDVDCEVSVLFVDNPRIQALNSEYRHKDVETDVLSFPQYDSIKDDGFMEDYLYLGDIVISLEKARAQAHDFGHTFERELLYLIVHSVLHLLGYDHMVDEAKGEMRQKEKEIFKQIEVFKTSN</sequence>
<feature type="binding site" evidence="9">
    <location>
        <position position="134"/>
    </location>
    <ligand>
        <name>Zn(2+)</name>
        <dbReference type="ChEBI" id="CHEBI:29105"/>
        <note>catalytic</note>
    </ligand>
</feature>
<evidence type="ECO:0000313" key="11">
    <source>
        <dbReference type="Proteomes" id="UP000614200"/>
    </source>
</evidence>
<proteinExistence type="inferred from homology"/>
<comment type="function">
    <text evidence="9">Single strand-specific metallo-endoribonuclease involved in late-stage 70S ribosome quality control and in maturation of the 3' terminus of the 16S rRNA.</text>
</comment>
<comment type="caution">
    <text evidence="10">The sequence shown here is derived from an EMBL/GenBank/DDBJ whole genome shotgun (WGS) entry which is preliminary data.</text>
</comment>
<comment type="subcellular location">
    <subcellularLocation>
        <location evidence="9">Cytoplasm</location>
    </subcellularLocation>
</comment>
<evidence type="ECO:0000256" key="7">
    <source>
        <dbReference type="ARBA" id="ARBA00022801"/>
    </source>
</evidence>
<dbReference type="InterPro" id="IPR002036">
    <property type="entry name" value="YbeY"/>
</dbReference>
<protein>
    <recommendedName>
        <fullName evidence="9">Endoribonuclease YbeY</fullName>
        <ecNumber evidence="9">3.1.-.-</ecNumber>
    </recommendedName>
</protein>
<dbReference type="InterPro" id="IPR020549">
    <property type="entry name" value="YbeY_CS"/>
</dbReference>
<dbReference type="Gene3D" id="3.40.390.30">
    <property type="entry name" value="Metalloproteases ('zincins'), catalytic domain"/>
    <property type="match status" value="1"/>
</dbReference>
<dbReference type="RefSeq" id="WP_194703157.1">
    <property type="nucleotide sequence ID" value="NZ_JADKNH010000011.1"/>
</dbReference>
<keyword evidence="8 9" id="KW-0862">Zinc</keyword>
<dbReference type="PROSITE" id="PS01306">
    <property type="entry name" value="UPF0054"/>
    <property type="match status" value="1"/>
</dbReference>
<keyword evidence="6 9" id="KW-0255">Endonuclease</keyword>
<keyword evidence="2 9" id="KW-0690">Ribosome biogenesis</keyword>
<dbReference type="HAMAP" id="MF_00009">
    <property type="entry name" value="Endoribonucl_YbeY"/>
    <property type="match status" value="1"/>
</dbReference>
<keyword evidence="3 9" id="KW-0698">rRNA processing</keyword>
<organism evidence="10 11">
    <name type="scientific">Fusibacter ferrireducens</name>
    <dbReference type="NCBI Taxonomy" id="2785058"/>
    <lineage>
        <taxon>Bacteria</taxon>
        <taxon>Bacillati</taxon>
        <taxon>Bacillota</taxon>
        <taxon>Clostridia</taxon>
        <taxon>Eubacteriales</taxon>
        <taxon>Eubacteriales Family XII. Incertae Sedis</taxon>
        <taxon>Fusibacter</taxon>
    </lineage>
</organism>
<keyword evidence="9" id="KW-0963">Cytoplasm</keyword>
<keyword evidence="4 9" id="KW-0540">Nuclease</keyword>
<dbReference type="EC" id="3.1.-.-" evidence="9"/>
<feature type="binding site" evidence="9">
    <location>
        <position position="124"/>
    </location>
    <ligand>
        <name>Zn(2+)</name>
        <dbReference type="ChEBI" id="CHEBI:29105"/>
        <note>catalytic</note>
    </ligand>
</feature>
<dbReference type="EMBL" id="JADKNH010000011">
    <property type="protein sequence ID" value="MBF4694921.1"/>
    <property type="molecule type" value="Genomic_DNA"/>
</dbReference>
<gene>
    <name evidence="9 10" type="primary">ybeY</name>
    <name evidence="10" type="ORF">ISU02_17610</name>
</gene>
<evidence type="ECO:0000256" key="8">
    <source>
        <dbReference type="ARBA" id="ARBA00022833"/>
    </source>
</evidence>
<evidence type="ECO:0000256" key="1">
    <source>
        <dbReference type="ARBA" id="ARBA00010875"/>
    </source>
</evidence>
<dbReference type="SUPFAM" id="SSF55486">
    <property type="entry name" value="Metalloproteases ('zincins'), catalytic domain"/>
    <property type="match status" value="1"/>
</dbReference>
<evidence type="ECO:0000256" key="9">
    <source>
        <dbReference type="HAMAP-Rule" id="MF_00009"/>
    </source>
</evidence>
<comment type="similarity">
    <text evidence="1 9">Belongs to the endoribonuclease YbeY family.</text>
</comment>
<dbReference type="NCBIfam" id="TIGR00043">
    <property type="entry name" value="rRNA maturation RNase YbeY"/>
    <property type="match status" value="1"/>
</dbReference>
<dbReference type="PANTHER" id="PTHR46986:SF1">
    <property type="entry name" value="ENDORIBONUCLEASE YBEY, CHLOROPLASTIC"/>
    <property type="match status" value="1"/>
</dbReference>